<evidence type="ECO:0000259" key="3">
    <source>
        <dbReference type="PROSITE" id="PS51898"/>
    </source>
</evidence>
<evidence type="ECO:0000256" key="1">
    <source>
        <dbReference type="ARBA" id="ARBA00023125"/>
    </source>
</evidence>
<proteinExistence type="predicted"/>
<comment type="caution">
    <text evidence="5">The sequence shown here is derived from an EMBL/GenBank/DDBJ whole genome shotgun (WGS) entry which is preliminary data.</text>
</comment>
<name>X1H8G2_9ZZZZ</name>
<gene>
    <name evidence="5" type="ORF">S03H2_11362</name>
</gene>
<protein>
    <recommendedName>
        <fullName evidence="6">Tyr recombinase domain-containing protein</fullName>
    </recommendedName>
</protein>
<dbReference type="InterPro" id="IPR002104">
    <property type="entry name" value="Integrase_catalytic"/>
</dbReference>
<dbReference type="InterPro" id="IPR044068">
    <property type="entry name" value="CB"/>
</dbReference>
<evidence type="ECO:0008006" key="6">
    <source>
        <dbReference type="Google" id="ProtNLM"/>
    </source>
</evidence>
<accession>X1H8G2</accession>
<feature type="domain" description="Core-binding (CB)" evidence="4">
    <location>
        <begin position="6"/>
        <end position="84"/>
    </location>
</feature>
<dbReference type="PROSITE" id="PS51898">
    <property type="entry name" value="TYR_RECOMBINASE"/>
    <property type="match status" value="1"/>
</dbReference>
<evidence type="ECO:0000259" key="4">
    <source>
        <dbReference type="PROSITE" id="PS51900"/>
    </source>
</evidence>
<reference evidence="5" key="1">
    <citation type="journal article" date="2014" name="Front. Microbiol.">
        <title>High frequency of phylogenetically diverse reductive dehalogenase-homologous genes in deep subseafloor sedimentary metagenomes.</title>
        <authorList>
            <person name="Kawai M."/>
            <person name="Futagami T."/>
            <person name="Toyoda A."/>
            <person name="Takaki Y."/>
            <person name="Nishi S."/>
            <person name="Hori S."/>
            <person name="Arai W."/>
            <person name="Tsubouchi T."/>
            <person name="Morono Y."/>
            <person name="Uchiyama I."/>
            <person name="Ito T."/>
            <person name="Fujiyama A."/>
            <person name="Inagaki F."/>
            <person name="Takami H."/>
        </authorList>
    </citation>
    <scope>NUCLEOTIDE SEQUENCE</scope>
    <source>
        <strain evidence="5">Expedition CK06-06</strain>
    </source>
</reference>
<feature type="non-terminal residue" evidence="5">
    <location>
        <position position="226"/>
    </location>
</feature>
<organism evidence="5">
    <name type="scientific">marine sediment metagenome</name>
    <dbReference type="NCBI Taxonomy" id="412755"/>
    <lineage>
        <taxon>unclassified sequences</taxon>
        <taxon>metagenomes</taxon>
        <taxon>ecological metagenomes</taxon>
    </lineage>
</organism>
<dbReference type="GO" id="GO:0015074">
    <property type="term" value="P:DNA integration"/>
    <property type="evidence" value="ECO:0007669"/>
    <property type="project" value="InterPro"/>
</dbReference>
<dbReference type="AlphaFoldDB" id="X1H8G2"/>
<keyword evidence="1" id="KW-0238">DNA-binding</keyword>
<keyword evidence="2" id="KW-0233">DNA recombination</keyword>
<dbReference type="EMBL" id="BARU01005806">
    <property type="protein sequence ID" value="GAH41593.1"/>
    <property type="molecule type" value="Genomic_DNA"/>
</dbReference>
<dbReference type="Pfam" id="PF00589">
    <property type="entry name" value="Phage_integrase"/>
    <property type="match status" value="1"/>
</dbReference>
<feature type="domain" description="Tyr recombinase" evidence="3">
    <location>
        <begin position="105"/>
        <end position="226"/>
    </location>
</feature>
<sequence length="226" mass="26863">MKPFESFMAPQLEDYVLYRLNLGYTKKGLRWRLLAFDRYLKEQNADWDLLEPPFFLELRGKINKGPQTVNKILSAIRGLFQYFARLDIYQENPLKDIPPLPEGYFIPFVFSPVEIEQFLEVVCNRLRRSEKYFLTDLALYMAILLMARCGLRISEPLHLLRTHYRYDEGTIYIEKTKFKKDRLIPVPKAVMMEIENYLSVRKSLCPDDQNQYLLAGKKQKGLKDYQ</sequence>
<dbReference type="Gene3D" id="1.10.443.10">
    <property type="entry name" value="Intergrase catalytic core"/>
    <property type="match status" value="1"/>
</dbReference>
<evidence type="ECO:0000313" key="5">
    <source>
        <dbReference type="EMBL" id="GAH41593.1"/>
    </source>
</evidence>
<dbReference type="GO" id="GO:0003677">
    <property type="term" value="F:DNA binding"/>
    <property type="evidence" value="ECO:0007669"/>
    <property type="project" value="UniProtKB-KW"/>
</dbReference>
<dbReference type="PROSITE" id="PS51900">
    <property type="entry name" value="CB"/>
    <property type="match status" value="1"/>
</dbReference>
<dbReference type="InterPro" id="IPR011010">
    <property type="entry name" value="DNA_brk_join_enz"/>
</dbReference>
<evidence type="ECO:0000256" key="2">
    <source>
        <dbReference type="ARBA" id="ARBA00023172"/>
    </source>
</evidence>
<dbReference type="InterPro" id="IPR013762">
    <property type="entry name" value="Integrase-like_cat_sf"/>
</dbReference>
<dbReference type="GO" id="GO:0006310">
    <property type="term" value="P:DNA recombination"/>
    <property type="evidence" value="ECO:0007669"/>
    <property type="project" value="UniProtKB-KW"/>
</dbReference>
<dbReference type="SUPFAM" id="SSF56349">
    <property type="entry name" value="DNA breaking-rejoining enzymes"/>
    <property type="match status" value="1"/>
</dbReference>